<proteinExistence type="predicted"/>
<gene>
    <name evidence="1" type="ORF">ACFOEN_16925</name>
</gene>
<organism evidence="1 2">
    <name type="scientific">Piscinibacterium candidicorallinum</name>
    <dbReference type="NCBI Taxonomy" id="1793872"/>
    <lineage>
        <taxon>Bacteria</taxon>
        <taxon>Pseudomonadati</taxon>
        <taxon>Pseudomonadota</taxon>
        <taxon>Betaproteobacteria</taxon>
        <taxon>Burkholderiales</taxon>
        <taxon>Piscinibacterium</taxon>
    </lineage>
</organism>
<reference evidence="2" key="1">
    <citation type="journal article" date="2019" name="Int. J. Syst. Evol. Microbiol.">
        <title>The Global Catalogue of Microorganisms (GCM) 10K type strain sequencing project: providing services to taxonomists for standard genome sequencing and annotation.</title>
        <authorList>
            <consortium name="The Broad Institute Genomics Platform"/>
            <consortium name="The Broad Institute Genome Sequencing Center for Infectious Disease"/>
            <person name="Wu L."/>
            <person name="Ma J."/>
        </authorList>
    </citation>
    <scope>NUCLEOTIDE SEQUENCE [LARGE SCALE GENOMIC DNA]</scope>
    <source>
        <strain evidence="2">KCTC 52168</strain>
    </source>
</reference>
<dbReference type="Proteomes" id="UP001595556">
    <property type="component" value="Unassembled WGS sequence"/>
</dbReference>
<sequence length="154" mass="16355">MQASHGEAPAGGEFGSPQQRMFVAGLQDHLMLASTDLERLHGLLNDASEQLMGHFASASTHLGRFTGEAGSMLAEAPGLSELRHHLAGAVTALQFQDMASQLIIHTRKRIGVVADALVVEATDGDELEAVPVPTELRDNPVTQSEMDAGSIELF</sequence>
<name>A0ABV7H992_9BURK</name>
<accession>A0ABV7H992</accession>
<evidence type="ECO:0000313" key="1">
    <source>
        <dbReference type="EMBL" id="MFC3149308.1"/>
    </source>
</evidence>
<evidence type="ECO:0008006" key="3">
    <source>
        <dbReference type="Google" id="ProtNLM"/>
    </source>
</evidence>
<evidence type="ECO:0000313" key="2">
    <source>
        <dbReference type="Proteomes" id="UP001595556"/>
    </source>
</evidence>
<dbReference type="RefSeq" id="WP_377306177.1">
    <property type="nucleotide sequence ID" value="NZ_CP180191.1"/>
</dbReference>
<keyword evidence="2" id="KW-1185">Reference proteome</keyword>
<protein>
    <recommendedName>
        <fullName evidence="3">HPt domain-containing protein</fullName>
    </recommendedName>
</protein>
<comment type="caution">
    <text evidence="1">The sequence shown here is derived from an EMBL/GenBank/DDBJ whole genome shotgun (WGS) entry which is preliminary data.</text>
</comment>
<dbReference type="EMBL" id="JBHRTI010000010">
    <property type="protein sequence ID" value="MFC3149308.1"/>
    <property type="molecule type" value="Genomic_DNA"/>
</dbReference>